<dbReference type="InterPro" id="IPR050362">
    <property type="entry name" value="Cation-dep_OMT"/>
</dbReference>
<evidence type="ECO:0000256" key="1">
    <source>
        <dbReference type="ARBA" id="ARBA00022603"/>
    </source>
</evidence>
<dbReference type="InterPro" id="IPR002935">
    <property type="entry name" value="SAM_O-MeTrfase"/>
</dbReference>
<dbReference type="GO" id="GO:0032259">
    <property type="term" value="P:methylation"/>
    <property type="evidence" value="ECO:0007669"/>
    <property type="project" value="UniProtKB-KW"/>
</dbReference>
<protein>
    <submittedName>
        <fullName evidence="5">O-methyltransferase family protein</fullName>
    </submittedName>
</protein>
<dbReference type="GO" id="GO:0008171">
    <property type="term" value="F:O-methyltransferase activity"/>
    <property type="evidence" value="ECO:0007669"/>
    <property type="project" value="InterPro"/>
</dbReference>
<comment type="similarity">
    <text evidence="4">Belongs to the class I-like SAM-binding methyltransferase superfamily. Cation-dependent O-methyltransferase family.</text>
</comment>
<evidence type="ECO:0000256" key="2">
    <source>
        <dbReference type="ARBA" id="ARBA00022679"/>
    </source>
</evidence>
<dbReference type="EMBL" id="MU251550">
    <property type="protein sequence ID" value="KAG9232403.1"/>
    <property type="molecule type" value="Genomic_DNA"/>
</dbReference>
<dbReference type="PANTHER" id="PTHR10509:SF14">
    <property type="entry name" value="CAFFEOYL-COA O-METHYLTRANSFERASE 3-RELATED"/>
    <property type="match status" value="1"/>
</dbReference>
<evidence type="ECO:0000256" key="3">
    <source>
        <dbReference type="ARBA" id="ARBA00022691"/>
    </source>
</evidence>
<reference evidence="5" key="1">
    <citation type="journal article" date="2021" name="IMA Fungus">
        <title>Genomic characterization of three marine fungi, including Emericellopsis atlantica sp. nov. with signatures of a generalist lifestyle and marine biomass degradation.</title>
        <authorList>
            <person name="Hagestad O.C."/>
            <person name="Hou L."/>
            <person name="Andersen J.H."/>
            <person name="Hansen E.H."/>
            <person name="Altermark B."/>
            <person name="Li C."/>
            <person name="Kuhnert E."/>
            <person name="Cox R.J."/>
            <person name="Crous P.W."/>
            <person name="Spatafora J.W."/>
            <person name="Lail K."/>
            <person name="Amirebrahimi M."/>
            <person name="Lipzen A."/>
            <person name="Pangilinan J."/>
            <person name="Andreopoulos W."/>
            <person name="Hayes R.D."/>
            <person name="Ng V."/>
            <person name="Grigoriev I.V."/>
            <person name="Jackson S.A."/>
            <person name="Sutton T.D.S."/>
            <person name="Dobson A.D.W."/>
            <person name="Rama T."/>
        </authorList>
    </citation>
    <scope>NUCLEOTIDE SEQUENCE</scope>
    <source>
        <strain evidence="5">TRa018bII</strain>
    </source>
</reference>
<dbReference type="Gene3D" id="3.40.50.150">
    <property type="entry name" value="Vaccinia Virus protein VP39"/>
    <property type="match status" value="1"/>
</dbReference>
<organism evidence="5 6">
    <name type="scientific">Amylocarpus encephaloides</name>
    <dbReference type="NCBI Taxonomy" id="45428"/>
    <lineage>
        <taxon>Eukaryota</taxon>
        <taxon>Fungi</taxon>
        <taxon>Dikarya</taxon>
        <taxon>Ascomycota</taxon>
        <taxon>Pezizomycotina</taxon>
        <taxon>Leotiomycetes</taxon>
        <taxon>Helotiales</taxon>
        <taxon>Helotiales incertae sedis</taxon>
        <taxon>Amylocarpus</taxon>
    </lineage>
</organism>
<dbReference type="OrthoDB" id="10251242at2759"/>
<keyword evidence="3" id="KW-0949">S-adenosyl-L-methionine</keyword>
<dbReference type="SUPFAM" id="SSF53335">
    <property type="entry name" value="S-adenosyl-L-methionine-dependent methyltransferases"/>
    <property type="match status" value="1"/>
</dbReference>
<keyword evidence="2" id="KW-0808">Transferase</keyword>
<proteinExistence type="inferred from homology"/>
<evidence type="ECO:0000313" key="6">
    <source>
        <dbReference type="Proteomes" id="UP000824998"/>
    </source>
</evidence>
<gene>
    <name evidence="5" type="ORF">BJ875DRAFT_380765</name>
</gene>
<dbReference type="Proteomes" id="UP000824998">
    <property type="component" value="Unassembled WGS sequence"/>
</dbReference>
<evidence type="ECO:0000256" key="4">
    <source>
        <dbReference type="ARBA" id="ARBA00023453"/>
    </source>
</evidence>
<accession>A0A9P7YEI6</accession>
<dbReference type="PROSITE" id="PS51682">
    <property type="entry name" value="SAM_OMT_I"/>
    <property type="match status" value="1"/>
</dbReference>
<dbReference type="InterPro" id="IPR029063">
    <property type="entry name" value="SAM-dependent_MTases_sf"/>
</dbReference>
<dbReference type="Pfam" id="PF01596">
    <property type="entry name" value="Methyltransf_3"/>
    <property type="match status" value="1"/>
</dbReference>
<keyword evidence="1" id="KW-0489">Methyltransferase</keyword>
<evidence type="ECO:0000313" key="5">
    <source>
        <dbReference type="EMBL" id="KAG9232403.1"/>
    </source>
</evidence>
<dbReference type="CDD" id="cd02440">
    <property type="entry name" value="AdoMet_MTases"/>
    <property type="match status" value="1"/>
</dbReference>
<name>A0A9P7YEI6_9HELO</name>
<dbReference type="AlphaFoldDB" id="A0A9P7YEI6"/>
<keyword evidence="6" id="KW-1185">Reference proteome</keyword>
<comment type="caution">
    <text evidence="5">The sequence shown here is derived from an EMBL/GenBank/DDBJ whole genome shotgun (WGS) entry which is preliminary data.</text>
</comment>
<dbReference type="PANTHER" id="PTHR10509">
    <property type="entry name" value="O-METHYLTRANSFERASE-RELATED"/>
    <property type="match status" value="1"/>
</dbReference>
<sequence length="218" mass="23685">MCRVDNWITDSIVPQDDAQKATLANNASTGLPTIDVSPNDGKMLYLLAKMNKAKRILEVGTLGGYSALWFAKAVPEDGKIVTLELDPESAAVAAANIQNAGFEKKVEIKVGPAVKTLEEMSKTGTVEPFDMVFIDADKGNNPTYFKRALEFSHVGSIIVVDNVVRRGRVVDPENDDTEVAGIRKLFEILKTEKRVECTALQTVGSKGWDGFALAVVIE</sequence>
<dbReference type="GO" id="GO:0008757">
    <property type="term" value="F:S-adenosylmethionine-dependent methyltransferase activity"/>
    <property type="evidence" value="ECO:0007669"/>
    <property type="project" value="TreeGrafter"/>
</dbReference>